<dbReference type="GO" id="GO:0005829">
    <property type="term" value="C:cytosol"/>
    <property type="evidence" value="ECO:0007669"/>
    <property type="project" value="TreeGrafter"/>
</dbReference>
<comment type="similarity">
    <text evidence="3">Belongs to the HAD-like hydrolase superfamily. CbbY/CbbZ/Gph/YieH family.</text>
</comment>
<dbReference type="EC" id="3.1.3.18" evidence="4"/>
<keyword evidence="6" id="KW-1185">Reference proteome</keyword>
<dbReference type="Gene3D" id="3.40.50.1000">
    <property type="entry name" value="HAD superfamily/HAD-like"/>
    <property type="match status" value="1"/>
</dbReference>
<evidence type="ECO:0000256" key="1">
    <source>
        <dbReference type="ARBA" id="ARBA00000830"/>
    </source>
</evidence>
<sequence length="233" mass="24123">MTRRADAILFDKDGTLFEFGATWNAWGRAALQSLSAGDEALLARLADAIRFDLCRDGFTADSPVVAGTAAETADCLAVHLPGRSAAEIEHELSRSAANAPLVEAVPLAALLAQLNGMGLTLGVMTNDSEQSARSHLGRSGVHDAFRHIIGFDSGHGAKPAPGPLLAFATAVGIAPERIVMVGDSPHDLEAGRAAGMQTVAVLTGPIGVERLAPIADCVLPDIGHLPDWIVTAP</sequence>
<dbReference type="SUPFAM" id="SSF56784">
    <property type="entry name" value="HAD-like"/>
    <property type="match status" value="1"/>
</dbReference>
<dbReference type="CDD" id="cd01427">
    <property type="entry name" value="HAD_like"/>
    <property type="match status" value="1"/>
</dbReference>
<dbReference type="PRINTS" id="PR00413">
    <property type="entry name" value="HADHALOGNASE"/>
</dbReference>
<dbReference type="NCBIfam" id="TIGR01549">
    <property type="entry name" value="HAD-SF-IA-v1"/>
    <property type="match status" value="1"/>
</dbReference>
<dbReference type="AlphaFoldDB" id="A0A8J2ZKP5"/>
<gene>
    <name evidence="5" type="ORF">GCM10011415_23400</name>
</gene>
<comment type="pathway">
    <text evidence="2">Organic acid metabolism; glycolate biosynthesis; glycolate from 2-phosphoglycolate: step 1/1.</text>
</comment>
<reference evidence="5" key="1">
    <citation type="journal article" date="2014" name="Int. J. Syst. Evol. Microbiol.">
        <title>Complete genome sequence of Corynebacterium casei LMG S-19264T (=DSM 44701T), isolated from a smear-ripened cheese.</title>
        <authorList>
            <consortium name="US DOE Joint Genome Institute (JGI-PGF)"/>
            <person name="Walter F."/>
            <person name="Albersmeier A."/>
            <person name="Kalinowski J."/>
            <person name="Ruckert C."/>
        </authorList>
    </citation>
    <scope>NUCLEOTIDE SEQUENCE</scope>
    <source>
        <strain evidence="5">CGMCC 1.15762</strain>
    </source>
</reference>
<dbReference type="Gene3D" id="1.10.150.240">
    <property type="entry name" value="Putative phosphatase, domain 2"/>
    <property type="match status" value="1"/>
</dbReference>
<evidence type="ECO:0000256" key="4">
    <source>
        <dbReference type="ARBA" id="ARBA00013078"/>
    </source>
</evidence>
<dbReference type="EMBL" id="BMJV01000004">
    <property type="protein sequence ID" value="GGG74287.1"/>
    <property type="molecule type" value="Genomic_DNA"/>
</dbReference>
<reference evidence="5" key="2">
    <citation type="submission" date="2020-09" db="EMBL/GenBank/DDBJ databases">
        <authorList>
            <person name="Sun Q."/>
            <person name="Zhou Y."/>
        </authorList>
    </citation>
    <scope>NUCLEOTIDE SEQUENCE</scope>
    <source>
        <strain evidence="5">CGMCC 1.15762</strain>
    </source>
</reference>
<proteinExistence type="inferred from homology"/>
<dbReference type="InterPro" id="IPR036412">
    <property type="entry name" value="HAD-like_sf"/>
</dbReference>
<comment type="caution">
    <text evidence="5">The sequence shown here is derived from an EMBL/GenBank/DDBJ whole genome shotgun (WGS) entry which is preliminary data.</text>
</comment>
<dbReference type="GO" id="GO:0006281">
    <property type="term" value="P:DNA repair"/>
    <property type="evidence" value="ECO:0007669"/>
    <property type="project" value="TreeGrafter"/>
</dbReference>
<dbReference type="InterPro" id="IPR050155">
    <property type="entry name" value="HAD-like_hydrolase_sf"/>
</dbReference>
<dbReference type="SFLD" id="SFLDG01129">
    <property type="entry name" value="C1.5:_HAD__Beta-PGM__Phosphata"/>
    <property type="match status" value="1"/>
</dbReference>
<dbReference type="GO" id="GO:0008967">
    <property type="term" value="F:phosphoglycolate phosphatase activity"/>
    <property type="evidence" value="ECO:0007669"/>
    <property type="project" value="UniProtKB-EC"/>
</dbReference>
<organism evidence="5 6">
    <name type="scientific">Salipiger pallidus</name>
    <dbReference type="NCBI Taxonomy" id="1775170"/>
    <lineage>
        <taxon>Bacteria</taxon>
        <taxon>Pseudomonadati</taxon>
        <taxon>Pseudomonadota</taxon>
        <taxon>Alphaproteobacteria</taxon>
        <taxon>Rhodobacterales</taxon>
        <taxon>Roseobacteraceae</taxon>
        <taxon>Salipiger</taxon>
    </lineage>
</organism>
<name>A0A8J2ZKP5_9RHOB</name>
<comment type="catalytic activity">
    <reaction evidence="1">
        <text>2-phosphoglycolate + H2O = glycolate + phosphate</text>
        <dbReference type="Rhea" id="RHEA:14369"/>
        <dbReference type="ChEBI" id="CHEBI:15377"/>
        <dbReference type="ChEBI" id="CHEBI:29805"/>
        <dbReference type="ChEBI" id="CHEBI:43474"/>
        <dbReference type="ChEBI" id="CHEBI:58033"/>
        <dbReference type="EC" id="3.1.3.18"/>
    </reaction>
</comment>
<dbReference type="Proteomes" id="UP000617145">
    <property type="component" value="Unassembled WGS sequence"/>
</dbReference>
<protein>
    <recommendedName>
        <fullName evidence="4">phosphoglycolate phosphatase</fullName>
        <ecNumber evidence="4">3.1.3.18</ecNumber>
    </recommendedName>
</protein>
<dbReference type="InterPro" id="IPR006439">
    <property type="entry name" value="HAD-SF_hydro_IA"/>
</dbReference>
<dbReference type="RefSeq" id="WP_188790403.1">
    <property type="nucleotide sequence ID" value="NZ_BMJV01000004.1"/>
</dbReference>
<dbReference type="InterPro" id="IPR023214">
    <property type="entry name" value="HAD_sf"/>
</dbReference>
<evidence type="ECO:0000256" key="3">
    <source>
        <dbReference type="ARBA" id="ARBA00006171"/>
    </source>
</evidence>
<dbReference type="PANTHER" id="PTHR43434">
    <property type="entry name" value="PHOSPHOGLYCOLATE PHOSPHATASE"/>
    <property type="match status" value="1"/>
</dbReference>
<dbReference type="InterPro" id="IPR023198">
    <property type="entry name" value="PGP-like_dom2"/>
</dbReference>
<dbReference type="Pfam" id="PF00702">
    <property type="entry name" value="Hydrolase"/>
    <property type="match status" value="1"/>
</dbReference>
<accession>A0A8J2ZKP5</accession>
<dbReference type="PANTHER" id="PTHR43434:SF1">
    <property type="entry name" value="PHOSPHOGLYCOLATE PHOSPHATASE"/>
    <property type="match status" value="1"/>
</dbReference>
<dbReference type="NCBIfam" id="TIGR01509">
    <property type="entry name" value="HAD-SF-IA-v3"/>
    <property type="match status" value="1"/>
</dbReference>
<dbReference type="SFLD" id="SFLDS00003">
    <property type="entry name" value="Haloacid_Dehalogenase"/>
    <property type="match status" value="1"/>
</dbReference>
<evidence type="ECO:0000256" key="2">
    <source>
        <dbReference type="ARBA" id="ARBA00004818"/>
    </source>
</evidence>
<evidence type="ECO:0000313" key="6">
    <source>
        <dbReference type="Proteomes" id="UP000617145"/>
    </source>
</evidence>
<evidence type="ECO:0000313" key="5">
    <source>
        <dbReference type="EMBL" id="GGG74287.1"/>
    </source>
</evidence>